<organism evidence="2 3">
    <name type="scientific">Endocarpon pusillum (strain Z07020 / HMAS-L-300199)</name>
    <name type="common">Lichen-forming fungus</name>
    <dbReference type="NCBI Taxonomy" id="1263415"/>
    <lineage>
        <taxon>Eukaryota</taxon>
        <taxon>Fungi</taxon>
        <taxon>Dikarya</taxon>
        <taxon>Ascomycota</taxon>
        <taxon>Pezizomycotina</taxon>
        <taxon>Eurotiomycetes</taxon>
        <taxon>Chaetothyriomycetidae</taxon>
        <taxon>Verrucariales</taxon>
        <taxon>Verrucariaceae</taxon>
        <taxon>Endocarpon</taxon>
    </lineage>
</organism>
<dbReference type="HOGENOM" id="CLU_1777421_0_0_1"/>
<feature type="compositionally biased region" description="Polar residues" evidence="1">
    <location>
        <begin position="23"/>
        <end position="35"/>
    </location>
</feature>
<evidence type="ECO:0000313" key="3">
    <source>
        <dbReference type="Proteomes" id="UP000019373"/>
    </source>
</evidence>
<dbReference type="Proteomes" id="UP000019373">
    <property type="component" value="Unassembled WGS sequence"/>
</dbReference>
<proteinExistence type="predicted"/>
<dbReference type="EMBL" id="KE721191">
    <property type="protein sequence ID" value="ERF71866.1"/>
    <property type="molecule type" value="Genomic_DNA"/>
</dbReference>
<sequence>MCFGSKSKPEPDAADGPPLRQTVIRNPNLFRTPTFDQGRARRASGRRESPASGHSPSESLRNYDGAEERLRNLSTVSPGYTPSEKRYSTNNAGDDEVAPVVATRAGTETDVGTESASTSTAVAPAPAPEIKGLEGGDRRSGDGVIR</sequence>
<gene>
    <name evidence="2" type="ORF">EPUS_01781</name>
</gene>
<protein>
    <submittedName>
        <fullName evidence="2">Uncharacterized protein</fullName>
    </submittedName>
</protein>
<accession>U1GJ44</accession>
<evidence type="ECO:0000256" key="1">
    <source>
        <dbReference type="SAM" id="MobiDB-lite"/>
    </source>
</evidence>
<reference evidence="3" key="1">
    <citation type="journal article" date="2014" name="BMC Genomics">
        <title>Genome characteristics reveal the impact of lichenization on lichen-forming fungus Endocarpon pusillum Hedwig (Verrucariales, Ascomycota).</title>
        <authorList>
            <person name="Wang Y.-Y."/>
            <person name="Liu B."/>
            <person name="Zhang X.-Y."/>
            <person name="Zhou Q.-M."/>
            <person name="Zhang T."/>
            <person name="Li H."/>
            <person name="Yu Y.-F."/>
            <person name="Zhang X.-L."/>
            <person name="Hao X.-Y."/>
            <person name="Wang M."/>
            <person name="Wang L."/>
            <person name="Wei J.-C."/>
        </authorList>
    </citation>
    <scope>NUCLEOTIDE SEQUENCE [LARGE SCALE GENOMIC DNA]</scope>
    <source>
        <strain evidence="3">Z07020 / HMAS-L-300199</strain>
    </source>
</reference>
<dbReference type="RefSeq" id="XP_007802577.1">
    <property type="nucleotide sequence ID" value="XM_007804386.1"/>
</dbReference>
<dbReference type="AlphaFoldDB" id="U1GJ44"/>
<dbReference type="OrthoDB" id="10382077at2759"/>
<name>U1GJ44_ENDPU</name>
<evidence type="ECO:0000313" key="2">
    <source>
        <dbReference type="EMBL" id="ERF71866.1"/>
    </source>
</evidence>
<feature type="compositionally biased region" description="Low complexity" evidence="1">
    <location>
        <begin position="113"/>
        <end position="124"/>
    </location>
</feature>
<keyword evidence="3" id="KW-1185">Reference proteome</keyword>
<feature type="region of interest" description="Disordered" evidence="1">
    <location>
        <begin position="1"/>
        <end position="146"/>
    </location>
</feature>
<dbReference type="GeneID" id="19236836"/>
<feature type="compositionally biased region" description="Basic and acidic residues" evidence="1">
    <location>
        <begin position="131"/>
        <end position="146"/>
    </location>
</feature>